<dbReference type="EMBL" id="SJPS01000010">
    <property type="protein sequence ID" value="TWU21390.1"/>
    <property type="molecule type" value="Genomic_DNA"/>
</dbReference>
<proteinExistence type="inferred from homology"/>
<dbReference type="Gene3D" id="3.30.1120.10">
    <property type="match status" value="1"/>
</dbReference>
<dbReference type="InterPro" id="IPR024607">
    <property type="entry name" value="Sulfatase_CS"/>
</dbReference>
<dbReference type="CDD" id="cd16143">
    <property type="entry name" value="ARS_like"/>
    <property type="match status" value="1"/>
</dbReference>
<comment type="caution">
    <text evidence="7">The sequence shown here is derived from an EMBL/GenBank/DDBJ whole genome shotgun (WGS) entry which is preliminary data.</text>
</comment>
<dbReference type="AlphaFoldDB" id="A0A5C6C9X5"/>
<keyword evidence="5" id="KW-1133">Transmembrane helix</keyword>
<keyword evidence="5" id="KW-0812">Transmembrane</keyword>
<dbReference type="PANTHER" id="PTHR42693">
    <property type="entry name" value="ARYLSULFATASE FAMILY MEMBER"/>
    <property type="match status" value="1"/>
</dbReference>
<evidence type="ECO:0000256" key="5">
    <source>
        <dbReference type="SAM" id="Phobius"/>
    </source>
</evidence>
<dbReference type="InterPro" id="IPR000917">
    <property type="entry name" value="Sulfatase_N"/>
</dbReference>
<sequence>MSTAKKNSRRLNFSDILQGAGSVQLGIYACLIAVIFPSFSLYGEQRRLPNIVMILADDMGWGDVSAFNKQAAFKTPHIDHLAKQGCSYLNAYTPASVCSPTRYGLLTGRYPWRTRMQQGVLYHYDPALISRERMTVASMLQEKGYATACIGKWHLGLDWQPTEGDPGDWEAGQMIRYADMNRIAKRIDFNRPITNGPTHIGFDYFYGTAHQGADHVVIENDRRIPGVSLAPGEHDDIFVEKAVSFMSDMTSQDSDKPFLLYLALGAPHVPLVAPKRLQNKSGLGRRVDMCLWVDESVGRIDSALDRLGIAEDTLVIFASDNGAADPSRFGNEINHRPSGPYRGFKTDVWEGGFRIPFVLRWPGKVREGTVSSHLLCLTDVMATLAAVVNAELPEWSAEDSINQLPALLEDVDSSPRDHVILQSYAGVMAIRDERWKLILGTHGSGGHQSITPGWQPVYRGWDRTTSIRIGQLYDLISDPYELYDRFENESEMVNRLRSQLERAELTGRTFPYPIRYYESMAPFPK</sequence>
<evidence type="ECO:0000256" key="3">
    <source>
        <dbReference type="ARBA" id="ARBA00022801"/>
    </source>
</evidence>
<dbReference type="InterPro" id="IPR050738">
    <property type="entry name" value="Sulfatase"/>
</dbReference>
<evidence type="ECO:0000313" key="8">
    <source>
        <dbReference type="Proteomes" id="UP000318437"/>
    </source>
</evidence>
<dbReference type="Proteomes" id="UP000318437">
    <property type="component" value="Unassembled WGS sequence"/>
</dbReference>
<dbReference type="EC" id="3.1.6.1" evidence="7"/>
<dbReference type="Pfam" id="PF00884">
    <property type="entry name" value="Sulfatase"/>
    <property type="match status" value="1"/>
</dbReference>
<keyword evidence="4" id="KW-0106">Calcium</keyword>
<evidence type="ECO:0000259" key="6">
    <source>
        <dbReference type="Pfam" id="PF00884"/>
    </source>
</evidence>
<dbReference type="RefSeq" id="WP_197530928.1">
    <property type="nucleotide sequence ID" value="NZ_SJPS01000010.1"/>
</dbReference>
<dbReference type="PROSITE" id="PS00523">
    <property type="entry name" value="SULFATASE_1"/>
    <property type="match status" value="1"/>
</dbReference>
<keyword evidence="2" id="KW-0479">Metal-binding</keyword>
<keyword evidence="3 7" id="KW-0378">Hydrolase</keyword>
<feature type="transmembrane region" description="Helical" evidence="5">
    <location>
        <begin position="21"/>
        <end position="42"/>
    </location>
</feature>
<dbReference type="GO" id="GO:0004065">
    <property type="term" value="F:arylsulfatase activity"/>
    <property type="evidence" value="ECO:0007669"/>
    <property type="project" value="UniProtKB-EC"/>
</dbReference>
<accession>A0A5C6C9X5</accession>
<organism evidence="7 8">
    <name type="scientific">Bythopirellula polymerisocia</name>
    <dbReference type="NCBI Taxonomy" id="2528003"/>
    <lineage>
        <taxon>Bacteria</taxon>
        <taxon>Pseudomonadati</taxon>
        <taxon>Planctomycetota</taxon>
        <taxon>Planctomycetia</taxon>
        <taxon>Pirellulales</taxon>
        <taxon>Lacipirellulaceae</taxon>
        <taxon>Bythopirellula</taxon>
    </lineage>
</organism>
<dbReference type="SUPFAM" id="SSF53649">
    <property type="entry name" value="Alkaline phosphatase-like"/>
    <property type="match status" value="1"/>
</dbReference>
<evidence type="ECO:0000256" key="2">
    <source>
        <dbReference type="ARBA" id="ARBA00022723"/>
    </source>
</evidence>
<dbReference type="Gene3D" id="3.40.720.10">
    <property type="entry name" value="Alkaline Phosphatase, subunit A"/>
    <property type="match status" value="1"/>
</dbReference>
<feature type="domain" description="Sulfatase N-terminal" evidence="6">
    <location>
        <begin position="49"/>
        <end position="388"/>
    </location>
</feature>
<dbReference type="PROSITE" id="PS00149">
    <property type="entry name" value="SULFATASE_2"/>
    <property type="match status" value="1"/>
</dbReference>
<keyword evidence="5" id="KW-0472">Membrane</keyword>
<dbReference type="PANTHER" id="PTHR42693:SF53">
    <property type="entry name" value="ENDO-4-O-SULFATASE"/>
    <property type="match status" value="1"/>
</dbReference>
<evidence type="ECO:0000256" key="1">
    <source>
        <dbReference type="ARBA" id="ARBA00008779"/>
    </source>
</evidence>
<gene>
    <name evidence="7" type="primary">atsA_37</name>
    <name evidence="7" type="ORF">Pla144_46110</name>
</gene>
<dbReference type="InterPro" id="IPR017850">
    <property type="entry name" value="Alkaline_phosphatase_core_sf"/>
</dbReference>
<evidence type="ECO:0000313" key="7">
    <source>
        <dbReference type="EMBL" id="TWU21390.1"/>
    </source>
</evidence>
<dbReference type="GO" id="GO:0046872">
    <property type="term" value="F:metal ion binding"/>
    <property type="evidence" value="ECO:0007669"/>
    <property type="project" value="UniProtKB-KW"/>
</dbReference>
<dbReference type="PROSITE" id="PS51257">
    <property type="entry name" value="PROKAR_LIPOPROTEIN"/>
    <property type="match status" value="1"/>
</dbReference>
<keyword evidence="8" id="KW-1185">Reference proteome</keyword>
<reference evidence="7 8" key="1">
    <citation type="submission" date="2019-02" db="EMBL/GenBank/DDBJ databases">
        <title>Deep-cultivation of Planctomycetes and their phenomic and genomic characterization uncovers novel biology.</title>
        <authorList>
            <person name="Wiegand S."/>
            <person name="Jogler M."/>
            <person name="Boedeker C."/>
            <person name="Pinto D."/>
            <person name="Vollmers J."/>
            <person name="Rivas-Marin E."/>
            <person name="Kohn T."/>
            <person name="Peeters S.H."/>
            <person name="Heuer A."/>
            <person name="Rast P."/>
            <person name="Oberbeckmann S."/>
            <person name="Bunk B."/>
            <person name="Jeske O."/>
            <person name="Meyerdierks A."/>
            <person name="Storesund J.E."/>
            <person name="Kallscheuer N."/>
            <person name="Luecker S."/>
            <person name="Lage O.M."/>
            <person name="Pohl T."/>
            <person name="Merkel B.J."/>
            <person name="Hornburger P."/>
            <person name="Mueller R.-W."/>
            <person name="Bruemmer F."/>
            <person name="Labrenz M."/>
            <person name="Spormann A.M."/>
            <person name="Op Den Camp H."/>
            <person name="Overmann J."/>
            <person name="Amann R."/>
            <person name="Jetten M.S.M."/>
            <person name="Mascher T."/>
            <person name="Medema M.H."/>
            <person name="Devos D.P."/>
            <person name="Kaster A.-K."/>
            <person name="Ovreas L."/>
            <person name="Rohde M."/>
            <person name="Galperin M.Y."/>
            <person name="Jogler C."/>
        </authorList>
    </citation>
    <scope>NUCLEOTIDE SEQUENCE [LARGE SCALE GENOMIC DNA]</scope>
    <source>
        <strain evidence="7 8">Pla144</strain>
    </source>
</reference>
<protein>
    <submittedName>
        <fullName evidence="7">Arylsulfatase</fullName>
        <ecNumber evidence="7">3.1.6.1</ecNumber>
    </submittedName>
</protein>
<comment type="similarity">
    <text evidence="1">Belongs to the sulfatase family.</text>
</comment>
<name>A0A5C6C9X5_9BACT</name>
<evidence type="ECO:0000256" key="4">
    <source>
        <dbReference type="ARBA" id="ARBA00022837"/>
    </source>
</evidence>